<feature type="domain" description="ABM" evidence="1">
    <location>
        <begin position="2"/>
        <end position="91"/>
    </location>
</feature>
<keyword evidence="3" id="KW-1185">Reference proteome</keyword>
<evidence type="ECO:0000313" key="3">
    <source>
        <dbReference type="Proteomes" id="UP000192796"/>
    </source>
</evidence>
<evidence type="ECO:0000313" key="2">
    <source>
        <dbReference type="EMBL" id="OQP59882.1"/>
    </source>
</evidence>
<proteinExistence type="predicted"/>
<dbReference type="Proteomes" id="UP000192796">
    <property type="component" value="Unassembled WGS sequence"/>
</dbReference>
<dbReference type="RefSeq" id="WP_081154001.1">
    <property type="nucleotide sequence ID" value="NZ_LVYD01000072.1"/>
</dbReference>
<name>A0A1V9FNG2_9BACT</name>
<comment type="caution">
    <text evidence="2">The sequence shown here is derived from an EMBL/GenBank/DDBJ whole genome shotgun (WGS) entry which is preliminary data.</text>
</comment>
<dbReference type="PROSITE" id="PS51725">
    <property type="entry name" value="ABM"/>
    <property type="match status" value="1"/>
</dbReference>
<dbReference type="GO" id="GO:0004497">
    <property type="term" value="F:monooxygenase activity"/>
    <property type="evidence" value="ECO:0007669"/>
    <property type="project" value="UniProtKB-KW"/>
</dbReference>
<evidence type="ECO:0000259" key="1">
    <source>
        <dbReference type="PROSITE" id="PS51725"/>
    </source>
</evidence>
<protein>
    <submittedName>
        <fullName evidence="2">Antibiotic biosynthesis monooxygenase</fullName>
    </submittedName>
</protein>
<keyword evidence="2" id="KW-0560">Oxidoreductase</keyword>
<dbReference type="SUPFAM" id="SSF54909">
    <property type="entry name" value="Dimeric alpha+beta barrel"/>
    <property type="match status" value="1"/>
</dbReference>
<keyword evidence="2" id="KW-0503">Monooxygenase</keyword>
<dbReference type="InterPro" id="IPR052936">
    <property type="entry name" value="Jasmonate_Hydroxylase-like"/>
</dbReference>
<dbReference type="Gene3D" id="3.30.70.100">
    <property type="match status" value="1"/>
</dbReference>
<dbReference type="AlphaFoldDB" id="A0A1V9FNG2"/>
<dbReference type="InterPro" id="IPR011008">
    <property type="entry name" value="Dimeric_a/b-barrel"/>
</dbReference>
<dbReference type="InterPro" id="IPR007138">
    <property type="entry name" value="ABM_dom"/>
</dbReference>
<gene>
    <name evidence="2" type="ORF">A3860_35820</name>
</gene>
<sequence>MIAVIFEVEPANEAKKQEYLSIAAELMPVLEKVDGFISIERFQSLANNGKILSLSFWRDEESIEKWRNMELHRFAQARGRKDVFRDYRLRIAGVIRDYGLVNRIEAPADSKAYHTKLQ</sequence>
<organism evidence="2 3">
    <name type="scientific">Niastella vici</name>
    <dbReference type="NCBI Taxonomy" id="1703345"/>
    <lineage>
        <taxon>Bacteria</taxon>
        <taxon>Pseudomonadati</taxon>
        <taxon>Bacteroidota</taxon>
        <taxon>Chitinophagia</taxon>
        <taxon>Chitinophagales</taxon>
        <taxon>Chitinophagaceae</taxon>
        <taxon>Niastella</taxon>
    </lineage>
</organism>
<reference evidence="2 3" key="1">
    <citation type="submission" date="2016-03" db="EMBL/GenBank/DDBJ databases">
        <title>Niastella vici sp. nov., isolated from farmland soil.</title>
        <authorList>
            <person name="Chen L."/>
            <person name="Wang D."/>
            <person name="Yang S."/>
            <person name="Wang G."/>
        </authorList>
    </citation>
    <scope>NUCLEOTIDE SEQUENCE [LARGE SCALE GENOMIC DNA]</scope>
    <source>
        <strain evidence="2 3">DJ57</strain>
    </source>
</reference>
<dbReference type="EMBL" id="LVYD01000072">
    <property type="protein sequence ID" value="OQP59882.1"/>
    <property type="molecule type" value="Genomic_DNA"/>
</dbReference>
<accession>A0A1V9FNG2</accession>
<dbReference type="PANTHER" id="PTHR37811:SF2">
    <property type="entry name" value="ABM DOMAIN-CONTAINING PROTEIN"/>
    <property type="match status" value="1"/>
</dbReference>
<dbReference type="STRING" id="1703345.A3860_35820"/>
<dbReference type="Pfam" id="PF03992">
    <property type="entry name" value="ABM"/>
    <property type="match status" value="1"/>
</dbReference>
<dbReference type="PANTHER" id="PTHR37811">
    <property type="entry name" value="BLL5343 PROTEIN"/>
    <property type="match status" value="1"/>
</dbReference>
<dbReference type="OrthoDB" id="9798439at2"/>